<organism evidence="2 3">
    <name type="scientific">Pomacea canaliculata</name>
    <name type="common">Golden apple snail</name>
    <dbReference type="NCBI Taxonomy" id="400727"/>
    <lineage>
        <taxon>Eukaryota</taxon>
        <taxon>Metazoa</taxon>
        <taxon>Spiralia</taxon>
        <taxon>Lophotrochozoa</taxon>
        <taxon>Mollusca</taxon>
        <taxon>Gastropoda</taxon>
        <taxon>Caenogastropoda</taxon>
        <taxon>Architaenioglossa</taxon>
        <taxon>Ampullarioidea</taxon>
        <taxon>Ampullariidae</taxon>
        <taxon>Pomacea</taxon>
    </lineage>
</organism>
<protein>
    <submittedName>
        <fullName evidence="2">Uncharacterized protein</fullName>
    </submittedName>
</protein>
<dbReference type="OrthoDB" id="6122312at2759"/>
<comment type="caution">
    <text evidence="2">The sequence shown here is derived from an EMBL/GenBank/DDBJ whole genome shotgun (WGS) entry which is preliminary data.</text>
</comment>
<keyword evidence="1" id="KW-0175">Coiled coil</keyword>
<feature type="coiled-coil region" evidence="1">
    <location>
        <begin position="112"/>
        <end position="139"/>
    </location>
</feature>
<proteinExistence type="predicted"/>
<dbReference type="EMBL" id="PZQS01000004">
    <property type="protein sequence ID" value="PVD31488.1"/>
    <property type="molecule type" value="Genomic_DNA"/>
</dbReference>
<keyword evidence="3" id="KW-1185">Reference proteome</keyword>
<name>A0A2T7PDJ6_POMCA</name>
<evidence type="ECO:0000256" key="1">
    <source>
        <dbReference type="SAM" id="Coils"/>
    </source>
</evidence>
<evidence type="ECO:0000313" key="2">
    <source>
        <dbReference type="EMBL" id="PVD31488.1"/>
    </source>
</evidence>
<gene>
    <name evidence="2" type="ORF">C0Q70_06900</name>
</gene>
<dbReference type="AlphaFoldDB" id="A0A2T7PDJ6"/>
<sequence length="175" mass="20429">MSELLASLEGKELKDMRSLASTHCQDAQGLHDRSGVETSLPQVIYLVPLLVFNTAQQNMNGKISNFKRELETEEPIYEAQQQKECAKITIIKREALSDKREEFHEHHQTLNADVKKREVQNQEEQITKFEQQIDYVKNIKKELKIEQEEQLLNTFKYADFVSTINMKMECPIDND</sequence>
<reference evidence="2 3" key="1">
    <citation type="submission" date="2018-04" db="EMBL/GenBank/DDBJ databases">
        <title>The genome of golden apple snail Pomacea canaliculata provides insight into stress tolerance and invasive adaptation.</title>
        <authorList>
            <person name="Liu C."/>
            <person name="Liu B."/>
            <person name="Ren Y."/>
            <person name="Zhang Y."/>
            <person name="Wang H."/>
            <person name="Li S."/>
            <person name="Jiang F."/>
            <person name="Yin L."/>
            <person name="Zhang G."/>
            <person name="Qian W."/>
            <person name="Fan W."/>
        </authorList>
    </citation>
    <scope>NUCLEOTIDE SEQUENCE [LARGE SCALE GENOMIC DNA]</scope>
    <source>
        <strain evidence="2">SZHN2017</strain>
        <tissue evidence="2">Muscle</tissue>
    </source>
</reference>
<evidence type="ECO:0000313" key="3">
    <source>
        <dbReference type="Proteomes" id="UP000245119"/>
    </source>
</evidence>
<accession>A0A2T7PDJ6</accession>
<dbReference type="Proteomes" id="UP000245119">
    <property type="component" value="Linkage Group LG4"/>
</dbReference>